<dbReference type="RefSeq" id="WP_385877941.1">
    <property type="nucleotide sequence ID" value="NZ_JBHLXE010000108.1"/>
</dbReference>
<name>A0ABV6CCS7_9GAMM</name>
<evidence type="ECO:0000313" key="2">
    <source>
        <dbReference type="Proteomes" id="UP001589758"/>
    </source>
</evidence>
<evidence type="ECO:0000313" key="1">
    <source>
        <dbReference type="EMBL" id="MFC0180785.1"/>
    </source>
</evidence>
<accession>A0ABV6CCS7</accession>
<protein>
    <submittedName>
        <fullName evidence="1">Uncharacterized protein</fullName>
    </submittedName>
</protein>
<sequence>MVKFESLNNLWTNAYSIKSNVEHSDEEINGIRSVLAIDGKISVA</sequence>
<dbReference type="Proteomes" id="UP001589758">
    <property type="component" value="Unassembled WGS sequence"/>
</dbReference>
<keyword evidence="2" id="KW-1185">Reference proteome</keyword>
<gene>
    <name evidence="1" type="ORF">ACFFIT_11950</name>
</gene>
<dbReference type="EMBL" id="JBHLXE010000108">
    <property type="protein sequence ID" value="MFC0180785.1"/>
    <property type="molecule type" value="Genomic_DNA"/>
</dbReference>
<proteinExistence type="predicted"/>
<comment type="caution">
    <text evidence="1">The sequence shown here is derived from an EMBL/GenBank/DDBJ whole genome shotgun (WGS) entry which is preliminary data.</text>
</comment>
<organism evidence="1 2">
    <name type="scientific">Thorsellia kenyensis</name>
    <dbReference type="NCBI Taxonomy" id="1549888"/>
    <lineage>
        <taxon>Bacteria</taxon>
        <taxon>Pseudomonadati</taxon>
        <taxon>Pseudomonadota</taxon>
        <taxon>Gammaproteobacteria</taxon>
        <taxon>Enterobacterales</taxon>
        <taxon>Thorselliaceae</taxon>
        <taxon>Thorsellia</taxon>
    </lineage>
</organism>
<reference evidence="1 2" key="1">
    <citation type="submission" date="2024-09" db="EMBL/GenBank/DDBJ databases">
        <authorList>
            <person name="Sun Q."/>
            <person name="Mori K."/>
        </authorList>
    </citation>
    <scope>NUCLEOTIDE SEQUENCE [LARGE SCALE GENOMIC DNA]</scope>
    <source>
        <strain evidence="1 2">CCM 8545</strain>
    </source>
</reference>